<evidence type="ECO:0000313" key="2">
    <source>
        <dbReference type="Proteomes" id="UP000887116"/>
    </source>
</evidence>
<keyword evidence="2" id="KW-1185">Reference proteome</keyword>
<dbReference type="AlphaFoldDB" id="A0A8X6HX73"/>
<organism evidence="1 2">
    <name type="scientific">Trichonephila clavata</name>
    <name type="common">Joro spider</name>
    <name type="synonym">Nephila clavata</name>
    <dbReference type="NCBI Taxonomy" id="2740835"/>
    <lineage>
        <taxon>Eukaryota</taxon>
        <taxon>Metazoa</taxon>
        <taxon>Ecdysozoa</taxon>
        <taxon>Arthropoda</taxon>
        <taxon>Chelicerata</taxon>
        <taxon>Arachnida</taxon>
        <taxon>Araneae</taxon>
        <taxon>Araneomorphae</taxon>
        <taxon>Entelegynae</taxon>
        <taxon>Araneoidea</taxon>
        <taxon>Nephilidae</taxon>
        <taxon>Trichonephila</taxon>
    </lineage>
</organism>
<sequence>MKDHTVGMPRASQDQMSKPTSESYFCTLRFKPQTPLVYLARCLRLSAHVDVCWLASQGKPIDPHGGYLHPSAS</sequence>
<protein>
    <submittedName>
        <fullName evidence="1">Uncharacterized protein</fullName>
    </submittedName>
</protein>
<reference evidence="1" key="1">
    <citation type="submission" date="2020-07" db="EMBL/GenBank/DDBJ databases">
        <title>Multicomponent nature underlies the extraordinary mechanical properties of spider dragline silk.</title>
        <authorList>
            <person name="Kono N."/>
            <person name="Nakamura H."/>
            <person name="Mori M."/>
            <person name="Yoshida Y."/>
            <person name="Ohtoshi R."/>
            <person name="Malay A.D."/>
            <person name="Moran D.A.P."/>
            <person name="Tomita M."/>
            <person name="Numata K."/>
            <person name="Arakawa K."/>
        </authorList>
    </citation>
    <scope>NUCLEOTIDE SEQUENCE</scope>
</reference>
<dbReference type="EMBL" id="BMAO01032554">
    <property type="protein sequence ID" value="GFQ83132.1"/>
    <property type="molecule type" value="Genomic_DNA"/>
</dbReference>
<evidence type="ECO:0000313" key="1">
    <source>
        <dbReference type="EMBL" id="GFQ83132.1"/>
    </source>
</evidence>
<name>A0A8X6HX73_TRICU</name>
<dbReference type="Proteomes" id="UP000887116">
    <property type="component" value="Unassembled WGS sequence"/>
</dbReference>
<comment type="caution">
    <text evidence="1">The sequence shown here is derived from an EMBL/GenBank/DDBJ whole genome shotgun (WGS) entry which is preliminary data.</text>
</comment>
<accession>A0A8X6HX73</accession>
<proteinExistence type="predicted"/>
<gene>
    <name evidence="1" type="ORF">TNCT_212291</name>
</gene>